<dbReference type="Gene3D" id="1.20.120.1870">
    <property type="entry name" value="Fic/DOC protein, Fido domain"/>
    <property type="match status" value="1"/>
</dbReference>
<evidence type="ECO:0000313" key="2">
    <source>
        <dbReference type="Proteomes" id="UP000287830"/>
    </source>
</evidence>
<reference evidence="1 2" key="1">
    <citation type="submission" date="2018-11" db="EMBL/GenBank/DDBJ databases">
        <title>Whole genome sequence of Streptomyces chrestomyceticus NBRC 13444(T).</title>
        <authorList>
            <person name="Komaki H."/>
            <person name="Tamura T."/>
        </authorList>
    </citation>
    <scope>NUCLEOTIDE SEQUENCE [LARGE SCALE GENOMIC DNA]</scope>
    <source>
        <strain evidence="1 2">NBRC 13444</strain>
    </source>
</reference>
<name>A0A7U9Q1H4_9ACTN</name>
<dbReference type="RefSeq" id="WP_125047596.1">
    <property type="nucleotide sequence ID" value="NZ_BHZC01000001.1"/>
</dbReference>
<evidence type="ECO:0008006" key="3">
    <source>
        <dbReference type="Google" id="ProtNLM"/>
    </source>
</evidence>
<organism evidence="1 2">
    <name type="scientific">Streptomyces chrestomyceticus JCM 4735</name>
    <dbReference type="NCBI Taxonomy" id="1306181"/>
    <lineage>
        <taxon>Bacteria</taxon>
        <taxon>Bacillati</taxon>
        <taxon>Actinomycetota</taxon>
        <taxon>Actinomycetes</taxon>
        <taxon>Kitasatosporales</taxon>
        <taxon>Streptomycetaceae</taxon>
        <taxon>Streptomyces</taxon>
    </lineage>
</organism>
<sequence>MILTVDAGWILGIQASHVPSDPRLRDWGALHAVVERHRFERFAGEVYYEETPTRAATLLETMVLLRPFEDYNGIIGAACAWTYMEDSGEDIAPPPGAMSQLVRDLREKRTDLLDAARRLRSWKS</sequence>
<dbReference type="InterPro" id="IPR053737">
    <property type="entry name" value="Type_II_TA_Toxin"/>
</dbReference>
<gene>
    <name evidence="1" type="ORF">OEIGOIKO_06208</name>
</gene>
<dbReference type="AlphaFoldDB" id="A0A7U9Q1H4"/>
<comment type="caution">
    <text evidence="1">The sequence shown here is derived from an EMBL/GenBank/DDBJ whole genome shotgun (WGS) entry which is preliminary data.</text>
</comment>
<dbReference type="Proteomes" id="UP000287830">
    <property type="component" value="Unassembled WGS sequence"/>
</dbReference>
<dbReference type="OrthoDB" id="4216637at2"/>
<proteinExistence type="predicted"/>
<accession>A0A7U9Q1H4</accession>
<dbReference type="GeneID" id="95624956"/>
<dbReference type="EMBL" id="BHZC01000001">
    <property type="protein sequence ID" value="GCD38395.1"/>
    <property type="molecule type" value="Genomic_DNA"/>
</dbReference>
<protein>
    <recommendedName>
        <fullName evidence="3">Fido domain-containing protein</fullName>
    </recommendedName>
</protein>
<evidence type="ECO:0000313" key="1">
    <source>
        <dbReference type="EMBL" id="GCD38395.1"/>
    </source>
</evidence>